<protein>
    <submittedName>
        <fullName evidence="3">Enoyl-CoA hydratase-related protein</fullName>
    </submittedName>
</protein>
<dbReference type="CDD" id="cd06558">
    <property type="entry name" value="crotonase-like"/>
    <property type="match status" value="1"/>
</dbReference>
<dbReference type="PROSITE" id="PS00166">
    <property type="entry name" value="ENOYL_COA_HYDRATASE"/>
    <property type="match status" value="1"/>
</dbReference>
<sequence>MSVIERSSRGATAIITINRPEKKNALRLADFDDLAKELLDADQDAEVRAIVVTGTGDSFSAGADLKSLANYQSNPLAHLARVHHCARTLAQVSKPTIAAINGVAVGAGLNIALACDLAVAGRSAMASEIFLDRGLTLDYGGSALLVQRIGLHRAKELAFFATRLIGDELVTWGLVNRVVDDDQVLSHALDWAHQLEQRSPTALALTKSLLNRAATSLTQAIDLEVVAQVAALSDPNVGTTLTNF</sequence>
<comment type="similarity">
    <text evidence="1 2">Belongs to the enoyl-CoA hydratase/isomerase family.</text>
</comment>
<dbReference type="InterPro" id="IPR018376">
    <property type="entry name" value="Enoyl-CoA_hyd/isom_CS"/>
</dbReference>
<evidence type="ECO:0000313" key="3">
    <source>
        <dbReference type="EMBL" id="MEX6430131.1"/>
    </source>
</evidence>
<dbReference type="InterPro" id="IPR001753">
    <property type="entry name" value="Enoyl-CoA_hydra/iso"/>
</dbReference>
<proteinExistence type="inferred from homology"/>
<evidence type="ECO:0000313" key="4">
    <source>
        <dbReference type="Proteomes" id="UP001560267"/>
    </source>
</evidence>
<dbReference type="PANTHER" id="PTHR43802">
    <property type="entry name" value="ENOYL-COA HYDRATASE"/>
    <property type="match status" value="1"/>
</dbReference>
<keyword evidence="4" id="KW-1185">Reference proteome</keyword>
<dbReference type="Proteomes" id="UP001560267">
    <property type="component" value="Unassembled WGS sequence"/>
</dbReference>
<comment type="caution">
    <text evidence="3">The sequence shown here is derived from an EMBL/GenBank/DDBJ whole genome shotgun (WGS) entry which is preliminary data.</text>
</comment>
<reference evidence="3 4" key="1">
    <citation type="submission" date="2024-07" db="EMBL/GenBank/DDBJ databases">
        <title>Draft Genome Sequence of Ferrimicrobium acidiphilum Strain YE2023, Isolated from a Pulp of Bioleach Reactor.</title>
        <authorList>
            <person name="Elkina Y.A."/>
            <person name="Bulaeva A.G."/>
            <person name="Beletsky A.V."/>
            <person name="Mardanov A.V."/>
        </authorList>
    </citation>
    <scope>NUCLEOTIDE SEQUENCE [LARGE SCALE GENOMIC DNA]</scope>
    <source>
        <strain evidence="3 4">YE2023</strain>
    </source>
</reference>
<name>A0ABV3Y3K2_9ACTN</name>
<dbReference type="SUPFAM" id="SSF52096">
    <property type="entry name" value="ClpP/crotonase"/>
    <property type="match status" value="1"/>
</dbReference>
<accession>A0ABV3Y3K2</accession>
<dbReference type="EMBL" id="JBFSHR010000037">
    <property type="protein sequence ID" value="MEX6430131.1"/>
    <property type="molecule type" value="Genomic_DNA"/>
</dbReference>
<dbReference type="PANTHER" id="PTHR43802:SF1">
    <property type="entry name" value="IP11341P-RELATED"/>
    <property type="match status" value="1"/>
</dbReference>
<evidence type="ECO:0000256" key="1">
    <source>
        <dbReference type="ARBA" id="ARBA00005254"/>
    </source>
</evidence>
<gene>
    <name evidence="3" type="ORF">AB6A68_09830</name>
</gene>
<dbReference type="Pfam" id="PF00378">
    <property type="entry name" value="ECH_1"/>
    <property type="match status" value="1"/>
</dbReference>
<organism evidence="3 4">
    <name type="scientific">Ferrimicrobium acidiphilum</name>
    <dbReference type="NCBI Taxonomy" id="121039"/>
    <lineage>
        <taxon>Bacteria</taxon>
        <taxon>Bacillati</taxon>
        <taxon>Actinomycetota</taxon>
        <taxon>Acidimicrobiia</taxon>
        <taxon>Acidimicrobiales</taxon>
        <taxon>Acidimicrobiaceae</taxon>
        <taxon>Ferrimicrobium</taxon>
    </lineage>
</organism>
<dbReference type="InterPro" id="IPR029045">
    <property type="entry name" value="ClpP/crotonase-like_dom_sf"/>
</dbReference>
<evidence type="ECO:0000256" key="2">
    <source>
        <dbReference type="RuleBase" id="RU003707"/>
    </source>
</evidence>
<dbReference type="Gene3D" id="3.90.226.10">
    <property type="entry name" value="2-enoyl-CoA Hydratase, Chain A, domain 1"/>
    <property type="match status" value="1"/>
</dbReference>
<dbReference type="RefSeq" id="WP_298386940.1">
    <property type="nucleotide sequence ID" value="NZ_JBFSHR010000037.1"/>
</dbReference>